<evidence type="ECO:0000256" key="5">
    <source>
        <dbReference type="ARBA" id="ARBA00022741"/>
    </source>
</evidence>
<proteinExistence type="inferred from homology"/>
<dbReference type="InterPro" id="IPR013035">
    <property type="entry name" value="PEP_carboxykinase_C"/>
</dbReference>
<keyword evidence="11" id="KW-1185">Reference proteome</keyword>
<evidence type="ECO:0000256" key="6">
    <source>
        <dbReference type="ARBA" id="ARBA00022793"/>
    </source>
</evidence>
<dbReference type="GO" id="GO:0006094">
    <property type="term" value="P:gluconeogenesis"/>
    <property type="evidence" value="ECO:0007669"/>
    <property type="project" value="UniProtKB-UniPathway"/>
</dbReference>
<dbReference type="PANTHER" id="PTHR30031">
    <property type="entry name" value="PHOSPHOENOLPYRUVATE CARBOXYKINASE ATP"/>
    <property type="match status" value="1"/>
</dbReference>
<dbReference type="RefSeq" id="WP_206709274.1">
    <property type="nucleotide sequence ID" value="NZ_CP059066.1"/>
</dbReference>
<evidence type="ECO:0000256" key="7">
    <source>
        <dbReference type="ARBA" id="ARBA00022840"/>
    </source>
</evidence>
<comment type="catalytic activity">
    <reaction evidence="9">
        <text>oxaloacetate + ATP = phosphoenolpyruvate + ADP + CO2</text>
        <dbReference type="Rhea" id="RHEA:18617"/>
        <dbReference type="ChEBI" id="CHEBI:16452"/>
        <dbReference type="ChEBI" id="CHEBI:16526"/>
        <dbReference type="ChEBI" id="CHEBI:30616"/>
        <dbReference type="ChEBI" id="CHEBI:58702"/>
        <dbReference type="ChEBI" id="CHEBI:456216"/>
        <dbReference type="EC" id="4.1.1.49"/>
    </reaction>
</comment>
<dbReference type="EC" id="4.1.1.49" evidence="3"/>
<accession>A0A8A0RMP9</accession>
<name>A0A8A0RMP9_9FIRM</name>
<evidence type="ECO:0000313" key="10">
    <source>
        <dbReference type="EMBL" id="QSQ09084.1"/>
    </source>
</evidence>
<dbReference type="UniPathway" id="UPA00138"/>
<dbReference type="Pfam" id="PF01293">
    <property type="entry name" value="PEPCK_ATP"/>
    <property type="match status" value="1"/>
</dbReference>
<organism evidence="10 11">
    <name type="scientific">Koleobacter methoxysyntrophicus</name>
    <dbReference type="NCBI Taxonomy" id="2751313"/>
    <lineage>
        <taxon>Bacteria</taxon>
        <taxon>Bacillati</taxon>
        <taxon>Bacillota</taxon>
        <taxon>Clostridia</taxon>
        <taxon>Koleobacterales</taxon>
        <taxon>Koleobacteraceae</taxon>
        <taxon>Koleobacter</taxon>
    </lineage>
</organism>
<dbReference type="GO" id="GO:0005829">
    <property type="term" value="C:cytosol"/>
    <property type="evidence" value="ECO:0007669"/>
    <property type="project" value="TreeGrafter"/>
</dbReference>
<dbReference type="KEGG" id="kme:H0A61_01443"/>
<comment type="similarity">
    <text evidence="2">Belongs to the phosphoenolpyruvate carboxykinase (ATP) family.</text>
</comment>
<evidence type="ECO:0000256" key="8">
    <source>
        <dbReference type="ARBA" id="ARBA00023239"/>
    </source>
</evidence>
<dbReference type="NCBIfam" id="NF006821">
    <property type="entry name" value="PRK09344.1-3"/>
    <property type="match status" value="1"/>
</dbReference>
<evidence type="ECO:0000256" key="3">
    <source>
        <dbReference type="ARBA" id="ARBA00012363"/>
    </source>
</evidence>
<dbReference type="GO" id="GO:0004612">
    <property type="term" value="F:phosphoenolpyruvate carboxykinase (ATP) activity"/>
    <property type="evidence" value="ECO:0007669"/>
    <property type="project" value="UniProtKB-EC"/>
</dbReference>
<dbReference type="SUPFAM" id="SSF53795">
    <property type="entry name" value="PEP carboxykinase-like"/>
    <property type="match status" value="1"/>
</dbReference>
<evidence type="ECO:0000256" key="1">
    <source>
        <dbReference type="ARBA" id="ARBA00004742"/>
    </source>
</evidence>
<keyword evidence="8 10" id="KW-0456">Lyase</keyword>
<dbReference type="InterPro" id="IPR001272">
    <property type="entry name" value="PEP_carboxykinase_ATP"/>
</dbReference>
<evidence type="ECO:0000256" key="2">
    <source>
        <dbReference type="ARBA" id="ARBA00006052"/>
    </source>
</evidence>
<dbReference type="AlphaFoldDB" id="A0A8A0RMP9"/>
<dbReference type="PIRSF" id="PIRSF006294">
    <property type="entry name" value="PEP_crbxkin"/>
    <property type="match status" value="1"/>
</dbReference>
<keyword evidence="5" id="KW-0547">Nucleotide-binding</keyword>
<dbReference type="Gene3D" id="3.90.228.20">
    <property type="match status" value="1"/>
</dbReference>
<dbReference type="Gene3D" id="3.40.449.10">
    <property type="entry name" value="Phosphoenolpyruvate Carboxykinase, domain 1"/>
    <property type="match status" value="1"/>
</dbReference>
<dbReference type="GO" id="GO:0005524">
    <property type="term" value="F:ATP binding"/>
    <property type="evidence" value="ECO:0007669"/>
    <property type="project" value="UniProtKB-KW"/>
</dbReference>
<reference evidence="10" key="1">
    <citation type="submission" date="2020-07" db="EMBL/GenBank/DDBJ databases">
        <title>Koleobacter methoxysyntrophicus gen. nov., sp. nov., a novel anaerobic bacterium isolated from deep subsurface oil field and proposal of Koleobacterales ord. nov. in the phylum Firmicutes.</title>
        <authorList>
            <person name="Sakamoto S."/>
            <person name="Tamaki H."/>
        </authorList>
    </citation>
    <scope>NUCLEOTIDE SEQUENCE</scope>
    <source>
        <strain evidence="10">NRmbB1</strain>
    </source>
</reference>
<keyword evidence="4" id="KW-0312">Gluconeogenesis</keyword>
<comment type="pathway">
    <text evidence="1">Carbohydrate biosynthesis; gluconeogenesis.</text>
</comment>
<dbReference type="EMBL" id="CP059066">
    <property type="protein sequence ID" value="QSQ09084.1"/>
    <property type="molecule type" value="Genomic_DNA"/>
</dbReference>
<protein>
    <recommendedName>
        <fullName evidence="3">phosphoenolpyruvate carboxykinase (ATP)</fullName>
        <ecNumber evidence="3">4.1.1.49</ecNumber>
    </recommendedName>
</protein>
<dbReference type="InterPro" id="IPR008210">
    <property type="entry name" value="PEP_carboxykinase_N"/>
</dbReference>
<gene>
    <name evidence="10" type="primary">pckA</name>
    <name evidence="10" type="ORF">H0A61_01443</name>
</gene>
<evidence type="ECO:0000256" key="4">
    <source>
        <dbReference type="ARBA" id="ARBA00022432"/>
    </source>
</evidence>
<dbReference type="Gene3D" id="2.170.8.10">
    <property type="entry name" value="Phosphoenolpyruvate Carboxykinase, domain 2"/>
    <property type="match status" value="1"/>
</dbReference>
<evidence type="ECO:0000256" key="9">
    <source>
        <dbReference type="ARBA" id="ARBA00047371"/>
    </source>
</evidence>
<dbReference type="SUPFAM" id="SSF68923">
    <property type="entry name" value="PEP carboxykinase N-terminal domain"/>
    <property type="match status" value="1"/>
</dbReference>
<keyword evidence="6" id="KW-0210">Decarboxylase</keyword>
<sequence length="507" mass="57552">MFDKNIKARRICSNPSAEELREFAKFEERKTKYGSACYITKVRSRSAKNTYIIKDRELHLGVGQQSIEVSEAVEIIGQVRNYLKGKEVISMDKVLGKHPESRFSCRLYITKESARIPYMWDATLFPAELNNIEPDLVTVYVPEWPERKILVHPVEGITYILGTDYFGECKKSFLRMAMYRMKSKGCLGLHAGSKVIKIKDRMGNLREVGFIMFGLSGTGKTTLTIHDHDLKGEEGIIIRQDDVVFLNDKGYCYGTENGFFFKTEGLEPSQKVLYQAATREDCILENVWVDDSGEVDFSNLTLTSNGRGVVSREKVIYTDDEVDLKKADKKIFITRRNDIVPPVAKLNPQQAAAFFVLGESIETSAGDPTRAGQSKREVGTNPFIIGPEADEGNRFLEILKKNPDIECFLLNTGSVGAKGDFKGEKITIKVTTEIMKQIAKGAIDWKVDPCWGYQVPAKVEGLNIAQYNPERFYTGEEYEKMIENLRKERREWLARFPGLYNEILDAI</sequence>
<dbReference type="PANTHER" id="PTHR30031:SF0">
    <property type="entry name" value="PHOSPHOENOLPYRUVATE CARBOXYKINASE (ATP)"/>
    <property type="match status" value="1"/>
</dbReference>
<keyword evidence="7" id="KW-0067">ATP-binding</keyword>
<evidence type="ECO:0000313" key="11">
    <source>
        <dbReference type="Proteomes" id="UP000662904"/>
    </source>
</evidence>
<dbReference type="Proteomes" id="UP000662904">
    <property type="component" value="Chromosome"/>
</dbReference>